<dbReference type="EMBL" id="LWBR01000075">
    <property type="protein sequence ID" value="KZN94817.1"/>
    <property type="molecule type" value="Genomic_DNA"/>
</dbReference>
<dbReference type="Proteomes" id="UP000214606">
    <property type="component" value="Chromosome"/>
</dbReference>
<evidence type="ECO:0000313" key="9">
    <source>
        <dbReference type="Proteomes" id="UP000214606"/>
    </source>
</evidence>
<sequence length="214" mass="22958">MNVKKLVILNIVVLVVLVLGGFAGFYYYNESVNYIKTDYAKVDGQQLVIAAPASGVLTKFDGKVGAQFQKDKVIGKLAVPGEDEPVSIQMPQSGTIVQTNAVENSFVAAGTPLAYAYDFDHLWITANIKETIIGDVKVGQDVDIYIDGYSESKLSGKVEQIGKATASVFSLLPSENADANYTKVTQVIPVKISIADAKGLGIMPGMNAKVRIHK</sequence>
<keyword evidence="3" id="KW-0472">Membrane</keyword>
<dbReference type="Gene3D" id="2.40.30.170">
    <property type="match status" value="1"/>
</dbReference>
<keyword evidence="3" id="KW-1133">Transmembrane helix</keyword>
<gene>
    <name evidence="6" type="ORF">AP3564_13385</name>
    <name evidence="7" type="ORF">AZI98_17640</name>
</gene>
<dbReference type="RefSeq" id="WP_063389565.1">
    <property type="nucleotide sequence ID" value="NZ_CP017703.1"/>
</dbReference>
<dbReference type="GeneID" id="301126046"/>
<protein>
    <submittedName>
        <fullName evidence="7">Uncharacterized protein</fullName>
    </submittedName>
</protein>
<evidence type="ECO:0000259" key="4">
    <source>
        <dbReference type="Pfam" id="PF25954"/>
    </source>
</evidence>
<accession>A0A164BTJ3</accession>
<feature type="transmembrane region" description="Helical" evidence="3">
    <location>
        <begin position="7"/>
        <end position="28"/>
    </location>
</feature>
<evidence type="ECO:0000256" key="2">
    <source>
        <dbReference type="ARBA" id="ARBA00023054"/>
    </source>
</evidence>
<feature type="domain" description="CusB-like beta-barrel" evidence="4">
    <location>
        <begin position="122"/>
        <end position="213"/>
    </location>
</feature>
<comment type="subcellular location">
    <subcellularLocation>
        <location evidence="1">Cell envelope</location>
    </subcellularLocation>
</comment>
<dbReference type="InterPro" id="IPR050465">
    <property type="entry name" value="UPF0194_transport"/>
</dbReference>
<dbReference type="PANTHER" id="PTHR32347">
    <property type="entry name" value="EFFLUX SYSTEM COMPONENT YKNX-RELATED"/>
    <property type="match status" value="1"/>
</dbReference>
<dbReference type="Pfam" id="PF25997">
    <property type="entry name" value="BSH_YhbJ"/>
    <property type="match status" value="1"/>
</dbReference>
<proteinExistence type="predicted"/>
<reference evidence="7 8" key="1">
    <citation type="submission" date="2016-04" db="EMBL/GenBank/DDBJ databases">
        <title>Draft genome sequence of Aeribacillus pallidus 8m3 from petroleum reservoir.</title>
        <authorList>
            <person name="Poltaraus A.B."/>
            <person name="Nazina T.N."/>
            <person name="Tourova T.P."/>
            <person name="Malakho S.M."/>
            <person name="Korshunova A.V."/>
            <person name="Sokolova D.S."/>
        </authorList>
    </citation>
    <scope>NUCLEOTIDE SEQUENCE [LARGE SCALE GENOMIC DNA]</scope>
    <source>
        <strain evidence="7 8">8m3</strain>
    </source>
</reference>
<organism evidence="7 8">
    <name type="scientific">Aeribacillus pallidus</name>
    <dbReference type="NCBI Taxonomy" id="33936"/>
    <lineage>
        <taxon>Bacteria</taxon>
        <taxon>Bacillati</taxon>
        <taxon>Bacillota</taxon>
        <taxon>Bacilli</taxon>
        <taxon>Bacillales</taxon>
        <taxon>Bacillaceae</taxon>
        <taxon>Aeribacillus</taxon>
    </lineage>
</organism>
<dbReference type="OrthoDB" id="9811754at2"/>
<keyword evidence="8" id="KW-1185">Reference proteome</keyword>
<evidence type="ECO:0000259" key="5">
    <source>
        <dbReference type="Pfam" id="PF25997"/>
    </source>
</evidence>
<name>A0A161ZPR0_9BACI</name>
<evidence type="ECO:0000256" key="1">
    <source>
        <dbReference type="ARBA" id="ARBA00004196"/>
    </source>
</evidence>
<evidence type="ECO:0000313" key="7">
    <source>
        <dbReference type="EMBL" id="KZN94817.1"/>
    </source>
</evidence>
<dbReference type="AlphaFoldDB" id="A0A161ZPR0"/>
<dbReference type="Pfam" id="PF25954">
    <property type="entry name" value="Beta-barrel_RND_2"/>
    <property type="match status" value="1"/>
</dbReference>
<dbReference type="InterPro" id="IPR058635">
    <property type="entry name" value="BSH_YhbJ"/>
</dbReference>
<keyword evidence="2" id="KW-0175">Coiled coil</keyword>
<dbReference type="KEGG" id="apak:AP3564_13385"/>
<dbReference type="Proteomes" id="UP000076476">
    <property type="component" value="Unassembled WGS sequence"/>
</dbReference>
<dbReference type="GO" id="GO:0055085">
    <property type="term" value="P:transmembrane transport"/>
    <property type="evidence" value="ECO:0007669"/>
    <property type="project" value="InterPro"/>
</dbReference>
<dbReference type="GO" id="GO:0030313">
    <property type="term" value="C:cell envelope"/>
    <property type="evidence" value="ECO:0007669"/>
    <property type="project" value="UniProtKB-SubCell"/>
</dbReference>
<dbReference type="STRING" id="33936.AZI98_17640"/>
<feature type="domain" description="YhbJ barrel-sandwich hybrid" evidence="5">
    <location>
        <begin position="49"/>
        <end position="117"/>
    </location>
</feature>
<reference evidence="6 9" key="2">
    <citation type="submission" date="2016-10" db="EMBL/GenBank/DDBJ databases">
        <title>The whole genome sequencing and assembly of Aeribacillus pallidus KCTC3564 strain.</title>
        <authorList>
            <person name="Lee Y.-J."/>
            <person name="Park M.-K."/>
            <person name="Yi H."/>
            <person name="Bahn Y.-S."/>
            <person name="Kim J.F."/>
            <person name="Lee D.-W."/>
        </authorList>
    </citation>
    <scope>NUCLEOTIDE SEQUENCE [LARGE SCALE GENOMIC DNA]</scope>
    <source>
        <strain evidence="6 9">KCTC3564</strain>
    </source>
</reference>
<evidence type="ECO:0000256" key="3">
    <source>
        <dbReference type="SAM" id="Phobius"/>
    </source>
</evidence>
<keyword evidence="3" id="KW-0812">Transmembrane</keyword>
<evidence type="ECO:0000313" key="8">
    <source>
        <dbReference type="Proteomes" id="UP000076476"/>
    </source>
</evidence>
<accession>A0A161ZPR0</accession>
<evidence type="ECO:0000313" key="6">
    <source>
        <dbReference type="EMBL" id="ASS91081.1"/>
    </source>
</evidence>
<dbReference type="EMBL" id="CP017703">
    <property type="protein sequence ID" value="ASS91081.1"/>
    <property type="molecule type" value="Genomic_DNA"/>
</dbReference>
<dbReference type="InterPro" id="IPR058792">
    <property type="entry name" value="Beta-barrel_RND_2"/>
</dbReference>